<proteinExistence type="predicted"/>
<keyword evidence="4" id="KW-0645">Protease</keyword>
<gene>
    <name evidence="4" type="ORF">BDD43_3696</name>
</gene>
<sequence>MIKKLLLLFVISLTTANLFAQNRGNGGRGNTPAAPPVLFREVSGVVRDTSDNTLIGATITLTSRKDTLRTTTNADGVFVLKNVKLATFTLTISEVGFITSVRKYLQNDAVKRLVLEPIILKSSTIMMNEVKINGTPSIVYKVDTVEYKASDYKVRDNATIDELLKKMEGFEVGSDGTVTHQGQQITKAKLNGKIYASGDVATAIQNLPADIVEKIQVVDDYGDQAARTGIKDGDPQKVLNITTKADRSVGTTGTLTTQYGSDDRYNANLFVQRINANQQLGVIANIRNTVNGVASSGVAGGATNGGGGGTGVGAGAAGSSSPGTTKSGGPQLNYRDQWSKKVQVTAGYGYNFSDNNSINQSYGTNYSDKGNSNFTDKSTAQRNSRNHSFNFELDYTIDSANYLQVTPTFTYANSSNSSNSFTDNFNKYVTGFEHPVVQSLSSSINTAPNYSGIVFYQHIFKKPRRNLSVQFSVNKANTDADGERNADTKNYADSTTNVVVKDSTAHLFTFRNSINTTYRASFTYVEPFSIYSQFEFNGQTRRSEYNNIATTDTVINNQLVDVTRYDNIYDYSFTETRLTFNYRFNGIKWNWSLGTTLVPSSLQGKKLDNSSQNTYGSIRNDFRAIPVFRFAYSWSRTERFTLAYAGTNTEPSFQQIQPFTDRTNPDNLIVGNPDLKPSFAHSITAQYNNYIANSKLNFSFGVNYTLTDNQIGSNRLFFSEPIGVKKGTNGARDTVLYKTIYETHYVNFNGSHAIVGRYNIAKQLDDRRYNLSLNGNITYSYNVGFSNNVEYHNTNWRFDERFGPRLNPTESIEINPYIGYDLSRSFTSLATAMSTSVQTTSLAVDGRFYFFKTWQVNYNASKSYVTGLGNLSTNPLVINAGFEKEFFKKKSLVLTLNTYDLLHQNNFIQQTLTTGGVTNTLSNSLSRYFLVGIRLRLQKWSGAPTRNGKKMNRRGDGSFIYE</sequence>
<reference evidence="4 5" key="1">
    <citation type="submission" date="2018-10" db="EMBL/GenBank/DDBJ databases">
        <title>Genomic Encyclopedia of Archaeal and Bacterial Type Strains, Phase II (KMG-II): from individual species to whole genera.</title>
        <authorList>
            <person name="Goeker M."/>
        </authorList>
    </citation>
    <scope>NUCLEOTIDE SEQUENCE [LARGE SCALE GENOMIC DNA]</scope>
    <source>
        <strain evidence="4 5">DSM 18602</strain>
    </source>
</reference>
<keyword evidence="2" id="KW-0732">Signal</keyword>
<accession>A0A495J3G8</accession>
<evidence type="ECO:0000259" key="3">
    <source>
        <dbReference type="Pfam" id="PF14905"/>
    </source>
</evidence>
<dbReference type="InterPro" id="IPR041700">
    <property type="entry name" value="OMP_b-brl_3"/>
</dbReference>
<keyword evidence="4" id="KW-0121">Carboxypeptidase</keyword>
<evidence type="ECO:0000313" key="4">
    <source>
        <dbReference type="EMBL" id="RKR83487.1"/>
    </source>
</evidence>
<dbReference type="SUPFAM" id="SSF49464">
    <property type="entry name" value="Carboxypeptidase regulatory domain-like"/>
    <property type="match status" value="1"/>
</dbReference>
<dbReference type="AlphaFoldDB" id="A0A495J3G8"/>
<dbReference type="Pfam" id="PF13620">
    <property type="entry name" value="CarboxypepD_reg"/>
    <property type="match status" value="1"/>
</dbReference>
<keyword evidence="4" id="KW-0378">Hydrolase</keyword>
<dbReference type="RefSeq" id="WP_121198976.1">
    <property type="nucleotide sequence ID" value="NZ_RBKU01000001.1"/>
</dbReference>
<evidence type="ECO:0000256" key="1">
    <source>
        <dbReference type="SAM" id="MobiDB-lite"/>
    </source>
</evidence>
<feature type="signal peptide" evidence="2">
    <location>
        <begin position="1"/>
        <end position="20"/>
    </location>
</feature>
<feature type="region of interest" description="Disordered" evidence="1">
    <location>
        <begin position="313"/>
        <end position="334"/>
    </location>
</feature>
<dbReference type="SUPFAM" id="SSF56935">
    <property type="entry name" value="Porins"/>
    <property type="match status" value="1"/>
</dbReference>
<keyword evidence="5" id="KW-1185">Reference proteome</keyword>
<evidence type="ECO:0000256" key="2">
    <source>
        <dbReference type="SAM" id="SignalP"/>
    </source>
</evidence>
<feature type="chain" id="PRO_5019753272" evidence="2">
    <location>
        <begin position="21"/>
        <end position="962"/>
    </location>
</feature>
<dbReference type="Pfam" id="PF14905">
    <property type="entry name" value="OMP_b-brl_3"/>
    <property type="match status" value="1"/>
</dbReference>
<feature type="domain" description="Outer membrane protein beta-barrel" evidence="3">
    <location>
        <begin position="458"/>
        <end position="932"/>
    </location>
</feature>
<dbReference type="InterPro" id="IPR008969">
    <property type="entry name" value="CarboxyPept-like_regulatory"/>
</dbReference>
<name>A0A495J3G8_9SPHI</name>
<evidence type="ECO:0000313" key="5">
    <source>
        <dbReference type="Proteomes" id="UP000268007"/>
    </source>
</evidence>
<dbReference type="Proteomes" id="UP000268007">
    <property type="component" value="Unassembled WGS sequence"/>
</dbReference>
<feature type="compositionally biased region" description="Low complexity" evidence="1">
    <location>
        <begin position="317"/>
        <end position="329"/>
    </location>
</feature>
<protein>
    <submittedName>
        <fullName evidence="4">Carboxypeptidase-like protein</fullName>
    </submittedName>
</protein>
<dbReference type="GO" id="GO:0004180">
    <property type="term" value="F:carboxypeptidase activity"/>
    <property type="evidence" value="ECO:0007669"/>
    <property type="project" value="UniProtKB-KW"/>
</dbReference>
<organism evidence="4 5">
    <name type="scientific">Mucilaginibacter gracilis</name>
    <dbReference type="NCBI Taxonomy" id="423350"/>
    <lineage>
        <taxon>Bacteria</taxon>
        <taxon>Pseudomonadati</taxon>
        <taxon>Bacteroidota</taxon>
        <taxon>Sphingobacteriia</taxon>
        <taxon>Sphingobacteriales</taxon>
        <taxon>Sphingobacteriaceae</taxon>
        <taxon>Mucilaginibacter</taxon>
    </lineage>
</organism>
<dbReference type="OrthoDB" id="1086219at2"/>
<dbReference type="EMBL" id="RBKU01000001">
    <property type="protein sequence ID" value="RKR83487.1"/>
    <property type="molecule type" value="Genomic_DNA"/>
</dbReference>
<comment type="caution">
    <text evidence="4">The sequence shown here is derived from an EMBL/GenBank/DDBJ whole genome shotgun (WGS) entry which is preliminary data.</text>
</comment>
<dbReference type="Gene3D" id="2.60.40.1120">
    <property type="entry name" value="Carboxypeptidase-like, regulatory domain"/>
    <property type="match status" value="1"/>
</dbReference>